<dbReference type="CDD" id="cd01288">
    <property type="entry name" value="FabZ"/>
    <property type="match status" value="1"/>
</dbReference>
<sequence>MKQSVIDLIPHRPPFLWVDTILSFDENSIVTEKYIPDDLDIFTGHYPENPIMPGVLLCEIIFQSGALLMAQKGLVNEDGIRKVPVLTRIENAKFKRTVNPGDSVTVHVTLKEILAGVCFLKGKLLTGRKTAVTVNFSCAMVAPTK</sequence>
<dbReference type="PANTHER" id="PTHR30272">
    <property type="entry name" value="3-HYDROXYACYL-[ACYL-CARRIER-PROTEIN] DEHYDRATASE"/>
    <property type="match status" value="1"/>
</dbReference>
<name>A0A8D5JLN1_9BACT</name>
<evidence type="ECO:0000313" key="2">
    <source>
        <dbReference type="EMBL" id="BCL60727.1"/>
    </source>
</evidence>
<dbReference type="Proteomes" id="UP000826725">
    <property type="component" value="Chromosome"/>
</dbReference>
<evidence type="ECO:0008006" key="4">
    <source>
        <dbReference type="Google" id="ProtNLM"/>
    </source>
</evidence>
<organism evidence="2 3">
    <name type="scientific">Desulfomarina profundi</name>
    <dbReference type="NCBI Taxonomy" id="2772557"/>
    <lineage>
        <taxon>Bacteria</taxon>
        <taxon>Pseudomonadati</taxon>
        <taxon>Thermodesulfobacteriota</taxon>
        <taxon>Desulfobulbia</taxon>
        <taxon>Desulfobulbales</taxon>
        <taxon>Desulfobulbaceae</taxon>
        <taxon>Desulfomarina</taxon>
    </lineage>
</organism>
<keyword evidence="3" id="KW-1185">Reference proteome</keyword>
<dbReference type="AlphaFoldDB" id="A0A8D5JLN1"/>
<evidence type="ECO:0000256" key="1">
    <source>
        <dbReference type="ARBA" id="ARBA00023239"/>
    </source>
</evidence>
<dbReference type="KEGG" id="dbk:DGMP_14200"/>
<dbReference type="RefSeq" id="WP_228856829.1">
    <property type="nucleotide sequence ID" value="NZ_AP024086.1"/>
</dbReference>
<proteinExistence type="predicted"/>
<accession>A0A8D5JLN1</accession>
<evidence type="ECO:0000313" key="3">
    <source>
        <dbReference type="Proteomes" id="UP000826725"/>
    </source>
</evidence>
<dbReference type="InterPro" id="IPR013114">
    <property type="entry name" value="FabA_FabZ"/>
</dbReference>
<dbReference type="GO" id="GO:0016829">
    <property type="term" value="F:lyase activity"/>
    <property type="evidence" value="ECO:0007669"/>
    <property type="project" value="UniProtKB-KW"/>
</dbReference>
<gene>
    <name evidence="2" type="ORF">DGMP_14200</name>
</gene>
<dbReference type="PANTHER" id="PTHR30272:SF1">
    <property type="entry name" value="3-HYDROXYACYL-[ACYL-CARRIER-PROTEIN] DEHYDRATASE"/>
    <property type="match status" value="1"/>
</dbReference>
<reference evidence="2" key="1">
    <citation type="submission" date="2020-09" db="EMBL/GenBank/DDBJ databases">
        <title>Desulfogranum mesoprofundum gen. nov., sp. nov., a novel mesophilic, sulfate-reducing chemolithoautotroph isolated from a deep-sea hydrothermal vent chimney in the Suiyo Seamount.</title>
        <authorList>
            <person name="Hashimoto Y."/>
            <person name="Nakagawa S."/>
        </authorList>
    </citation>
    <scope>NUCLEOTIDE SEQUENCE</scope>
    <source>
        <strain evidence="2">KT2</strain>
    </source>
</reference>
<protein>
    <recommendedName>
        <fullName evidence="4">Beta-hydroxyacyl-ACP dehydratase</fullName>
    </recommendedName>
</protein>
<keyword evidence="1" id="KW-0456">Lyase</keyword>
<dbReference type="Pfam" id="PF07977">
    <property type="entry name" value="FabA"/>
    <property type="match status" value="1"/>
</dbReference>
<dbReference type="EMBL" id="AP024086">
    <property type="protein sequence ID" value="BCL60727.1"/>
    <property type="molecule type" value="Genomic_DNA"/>
</dbReference>